<protein>
    <submittedName>
        <fullName evidence="3">Uncharacterized protein</fullName>
    </submittedName>
</protein>
<feature type="non-terminal residue" evidence="3">
    <location>
        <position position="81"/>
    </location>
</feature>
<dbReference type="InterPro" id="IPR050498">
    <property type="entry name" value="Ycf3"/>
</dbReference>
<proteinExistence type="predicted"/>
<name>A0A383DFI6_9ZZZZ</name>
<accession>A0A383DFI6</accession>
<dbReference type="InterPro" id="IPR019734">
    <property type="entry name" value="TPR_rpt"/>
</dbReference>
<sequence>MNEKKNLTIEETFALAIQNHKKNNLQVAKNLYKTILKTNPNYAGVNYNLGIAYKELEEYQKAISCYEKVIQIDPNYAQAHN</sequence>
<dbReference type="PROSITE" id="PS50293">
    <property type="entry name" value="TPR_REGION"/>
    <property type="match status" value="1"/>
</dbReference>
<feature type="non-terminal residue" evidence="3">
    <location>
        <position position="1"/>
    </location>
</feature>
<keyword evidence="2" id="KW-0802">TPR repeat</keyword>
<dbReference type="GO" id="GO:0009279">
    <property type="term" value="C:cell outer membrane"/>
    <property type="evidence" value="ECO:0007669"/>
    <property type="project" value="TreeGrafter"/>
</dbReference>
<dbReference type="EMBL" id="UINC01216794">
    <property type="protein sequence ID" value="SVE43079.1"/>
    <property type="molecule type" value="Genomic_DNA"/>
</dbReference>
<dbReference type="Gene3D" id="1.25.40.10">
    <property type="entry name" value="Tetratricopeptide repeat domain"/>
    <property type="match status" value="1"/>
</dbReference>
<evidence type="ECO:0000313" key="3">
    <source>
        <dbReference type="EMBL" id="SVE43079.1"/>
    </source>
</evidence>
<dbReference type="PANTHER" id="PTHR44858">
    <property type="entry name" value="TETRATRICOPEPTIDE REPEAT PROTEIN 6"/>
    <property type="match status" value="1"/>
</dbReference>
<dbReference type="PROSITE" id="PS50005">
    <property type="entry name" value="TPR"/>
    <property type="match status" value="1"/>
</dbReference>
<dbReference type="GO" id="GO:0046813">
    <property type="term" value="P:receptor-mediated virion attachment to host cell"/>
    <property type="evidence" value="ECO:0007669"/>
    <property type="project" value="TreeGrafter"/>
</dbReference>
<evidence type="ECO:0000256" key="1">
    <source>
        <dbReference type="ARBA" id="ARBA00022737"/>
    </source>
</evidence>
<evidence type="ECO:0000256" key="2">
    <source>
        <dbReference type="ARBA" id="ARBA00022803"/>
    </source>
</evidence>
<dbReference type="PANTHER" id="PTHR44858:SF1">
    <property type="entry name" value="UDP-N-ACETYLGLUCOSAMINE--PEPTIDE N-ACETYLGLUCOSAMINYLTRANSFERASE SPINDLY-RELATED"/>
    <property type="match status" value="1"/>
</dbReference>
<dbReference type="Pfam" id="PF00515">
    <property type="entry name" value="TPR_1"/>
    <property type="match status" value="1"/>
</dbReference>
<organism evidence="3">
    <name type="scientific">marine metagenome</name>
    <dbReference type="NCBI Taxonomy" id="408172"/>
    <lineage>
        <taxon>unclassified sequences</taxon>
        <taxon>metagenomes</taxon>
        <taxon>ecological metagenomes</taxon>
    </lineage>
</organism>
<dbReference type="AlphaFoldDB" id="A0A383DFI6"/>
<reference evidence="3" key="1">
    <citation type="submission" date="2018-05" db="EMBL/GenBank/DDBJ databases">
        <authorList>
            <person name="Lanie J.A."/>
            <person name="Ng W.-L."/>
            <person name="Kazmierczak K.M."/>
            <person name="Andrzejewski T.M."/>
            <person name="Davidsen T.M."/>
            <person name="Wayne K.J."/>
            <person name="Tettelin H."/>
            <person name="Glass J.I."/>
            <person name="Rusch D."/>
            <person name="Podicherti R."/>
            <person name="Tsui H.-C.T."/>
            <person name="Winkler M.E."/>
        </authorList>
    </citation>
    <scope>NUCLEOTIDE SEQUENCE</scope>
</reference>
<dbReference type="InterPro" id="IPR011990">
    <property type="entry name" value="TPR-like_helical_dom_sf"/>
</dbReference>
<gene>
    <name evidence="3" type="ORF">METZ01_LOCUS495933</name>
</gene>
<dbReference type="SMART" id="SM00028">
    <property type="entry name" value="TPR"/>
    <property type="match status" value="2"/>
</dbReference>
<dbReference type="SUPFAM" id="SSF48452">
    <property type="entry name" value="TPR-like"/>
    <property type="match status" value="1"/>
</dbReference>
<keyword evidence="1" id="KW-0677">Repeat</keyword>